<organism evidence="2 3">
    <name type="scientific">Tardiphaga alba</name>
    <dbReference type="NCBI Taxonomy" id="340268"/>
    <lineage>
        <taxon>Bacteria</taxon>
        <taxon>Pseudomonadati</taxon>
        <taxon>Pseudomonadota</taxon>
        <taxon>Alphaproteobacteria</taxon>
        <taxon>Hyphomicrobiales</taxon>
        <taxon>Nitrobacteraceae</taxon>
        <taxon>Tardiphaga</taxon>
    </lineage>
</organism>
<evidence type="ECO:0000256" key="1">
    <source>
        <dbReference type="SAM" id="Phobius"/>
    </source>
</evidence>
<accession>A0ABX8A7U3</accession>
<dbReference type="Proteomes" id="UP000682843">
    <property type="component" value="Chromosome"/>
</dbReference>
<evidence type="ECO:0000313" key="2">
    <source>
        <dbReference type="EMBL" id="QUS39717.1"/>
    </source>
</evidence>
<feature type="transmembrane region" description="Helical" evidence="1">
    <location>
        <begin position="40"/>
        <end position="57"/>
    </location>
</feature>
<sequence length="61" mass="6666">MTTRSRQSLMQIFAVPLLLALLSIAGLASALFGDDLWDAVSWLTLGVPLLTGVYFAIRKRS</sequence>
<dbReference type="RefSeq" id="WP_211913264.1">
    <property type="nucleotide sequence ID" value="NZ_CP036498.1"/>
</dbReference>
<evidence type="ECO:0008006" key="4">
    <source>
        <dbReference type="Google" id="ProtNLM"/>
    </source>
</evidence>
<proteinExistence type="predicted"/>
<keyword evidence="3" id="KW-1185">Reference proteome</keyword>
<protein>
    <recommendedName>
        <fullName evidence="4">DUF4175 domain-containing protein</fullName>
    </recommendedName>
</protein>
<keyword evidence="1" id="KW-0472">Membrane</keyword>
<name>A0ABX8A7U3_9BRAD</name>
<gene>
    <name evidence="2" type="ORF">RPMA_13360</name>
</gene>
<reference evidence="2 3" key="1">
    <citation type="submission" date="2019-02" db="EMBL/GenBank/DDBJ databases">
        <title>Emended description of the genus Rhodopseudomonas and description of Rhodopseudomonas albus sp. nov., a non-phototrophic, heavy-metal-tolerant bacterium isolated from garden soil.</title>
        <authorList>
            <person name="Bao Z."/>
            <person name="Cao W.W."/>
            <person name="Sato Y."/>
            <person name="Nishizawa T."/>
            <person name="Zhao J."/>
            <person name="Guo Y."/>
            <person name="Ohta H."/>
        </authorList>
    </citation>
    <scope>NUCLEOTIDE SEQUENCE [LARGE SCALE GENOMIC DNA]</scope>
    <source>
        <strain evidence="2 3">SK50-23</strain>
    </source>
</reference>
<evidence type="ECO:0000313" key="3">
    <source>
        <dbReference type="Proteomes" id="UP000682843"/>
    </source>
</evidence>
<keyword evidence="1" id="KW-1133">Transmembrane helix</keyword>
<keyword evidence="1" id="KW-0812">Transmembrane</keyword>
<dbReference type="EMBL" id="CP036498">
    <property type="protein sequence ID" value="QUS39717.1"/>
    <property type="molecule type" value="Genomic_DNA"/>
</dbReference>